<dbReference type="SUPFAM" id="SSF50952">
    <property type="entry name" value="Soluble quinoprotein glucose dehydrogenase"/>
    <property type="match status" value="1"/>
</dbReference>
<evidence type="ECO:0000313" key="3">
    <source>
        <dbReference type="Proteomes" id="UP000029221"/>
    </source>
</evidence>
<dbReference type="Pfam" id="PF07995">
    <property type="entry name" value="GSDH"/>
    <property type="match status" value="1"/>
</dbReference>
<dbReference type="PANTHER" id="PTHR19328:SF75">
    <property type="entry name" value="ALDOSE SUGAR DEHYDROGENASE YLII"/>
    <property type="match status" value="1"/>
</dbReference>
<keyword evidence="3" id="KW-1185">Reference proteome</keyword>
<dbReference type="Gene3D" id="2.120.10.30">
    <property type="entry name" value="TolB, C-terminal domain"/>
    <property type="match status" value="1"/>
</dbReference>
<protein>
    <submittedName>
        <fullName evidence="2">PQQ-dependent oxidoreductase</fullName>
    </submittedName>
</protein>
<dbReference type="Proteomes" id="UP000029221">
    <property type="component" value="Unassembled WGS sequence"/>
</dbReference>
<name>A0A090QQ88_9FLAO</name>
<feature type="domain" description="Glucose/Sorbosone dehydrogenase" evidence="1">
    <location>
        <begin position="73"/>
        <end position="388"/>
    </location>
</feature>
<gene>
    <name evidence="2" type="ORF">JCM19294_187</name>
</gene>
<dbReference type="InterPro" id="IPR011042">
    <property type="entry name" value="6-blade_b-propeller_TolB-like"/>
</dbReference>
<dbReference type="eggNOG" id="COG2133">
    <property type="taxonomic scope" value="Bacteria"/>
</dbReference>
<dbReference type="PROSITE" id="PS51257">
    <property type="entry name" value="PROKAR_LIPOPROTEIN"/>
    <property type="match status" value="1"/>
</dbReference>
<dbReference type="EMBL" id="BBML01000006">
    <property type="protein sequence ID" value="GAK97651.1"/>
    <property type="molecule type" value="Genomic_DNA"/>
</dbReference>
<comment type="caution">
    <text evidence="2">The sequence shown here is derived from an EMBL/GenBank/DDBJ whole genome shotgun (WGS) entry which is preliminary data.</text>
</comment>
<proteinExistence type="predicted"/>
<dbReference type="InterPro" id="IPR012938">
    <property type="entry name" value="Glc/Sorbosone_DH"/>
</dbReference>
<dbReference type="InterPro" id="IPR011041">
    <property type="entry name" value="Quinoprot_gluc/sorb_DH_b-prop"/>
</dbReference>
<organism evidence="2 3">
    <name type="scientific">Nonlabens tegetincola</name>
    <dbReference type="NCBI Taxonomy" id="323273"/>
    <lineage>
        <taxon>Bacteria</taxon>
        <taxon>Pseudomonadati</taxon>
        <taxon>Bacteroidota</taxon>
        <taxon>Flavobacteriia</taxon>
        <taxon>Flavobacteriales</taxon>
        <taxon>Flavobacteriaceae</taxon>
        <taxon>Nonlabens</taxon>
    </lineage>
</organism>
<reference evidence="2" key="1">
    <citation type="journal article" date="2014" name="Genome Announc.">
        <title>Draft Genome Sequences of Marine Flavobacterium Nonlabens Strains NR17, NR24, NR27, NR32, NR33, and Ara13.</title>
        <authorList>
            <person name="Nakanishi M."/>
            <person name="Meirelles P."/>
            <person name="Suzuki R."/>
            <person name="Takatani N."/>
            <person name="Mino S."/>
            <person name="Suda W."/>
            <person name="Oshima K."/>
            <person name="Hattori M."/>
            <person name="Ohkuma M."/>
            <person name="Hosokawa M."/>
            <person name="Miyashita K."/>
            <person name="Thompson F.L."/>
            <person name="Niwa A."/>
            <person name="Sawabe T."/>
            <person name="Sawabe T."/>
        </authorList>
    </citation>
    <scope>NUCLEOTIDE SEQUENCE [LARGE SCALE GENOMIC DNA]</scope>
    <source>
        <strain evidence="2">JCM 19294</strain>
    </source>
</reference>
<sequence>MKLLYYFSICSILLSVACKDSPKKEIAQSSDNINKNVTVADSNNEVPDTDVPLIDDQKDYKIKQVLENDGIIWGMDWLPNNELLYTTKQGQVFRFDGKKNYEIKNIPEVYIRGQGGLMDITVHPNYKEQPFIYLSYASTSGQGSGGNTTIARAKLINDELTDLNVLYKAVPNTKAGQHFGSRFTWDKEGHLYFSVGDRGNRDENPQDITRDGGKIYRIMDDGSIPKDNPFVNESGAKTAIYSYGHRNPQGLTTHPISGKVMDHEHGPRGGDEINTIVKGLNYGWPVISYGINYDGSTFTNLTQKEGMQQPNWYWKPSIAPSGFAIINNEDYGDWNGGYLAGSLKFQYLELLYNVDGKVTKREKIADGIGRVRDVSIGPDNYIYISVESKGIYRITPN</sequence>
<dbReference type="RefSeq" id="WP_042279374.1">
    <property type="nucleotide sequence ID" value="NZ_BBML01000006.1"/>
</dbReference>
<dbReference type="PANTHER" id="PTHR19328">
    <property type="entry name" value="HEDGEHOG-INTERACTING PROTEIN"/>
    <property type="match status" value="1"/>
</dbReference>
<dbReference type="AlphaFoldDB" id="A0A090QQ88"/>
<accession>A0A090QQ88</accession>
<evidence type="ECO:0000259" key="1">
    <source>
        <dbReference type="Pfam" id="PF07995"/>
    </source>
</evidence>
<evidence type="ECO:0000313" key="2">
    <source>
        <dbReference type="EMBL" id="GAK97651.1"/>
    </source>
</evidence>
<dbReference type="STRING" id="319236.BST91_06395"/>